<feature type="region of interest" description="Disordered" evidence="1">
    <location>
        <begin position="18"/>
        <end position="39"/>
    </location>
</feature>
<protein>
    <submittedName>
        <fullName evidence="2">Uncharacterized protein</fullName>
    </submittedName>
</protein>
<evidence type="ECO:0000313" key="2">
    <source>
        <dbReference type="EMBL" id="QCD84455.1"/>
    </source>
</evidence>
<dbReference type="EMBL" id="CP039346">
    <property type="protein sequence ID" value="QCD84455.1"/>
    <property type="molecule type" value="Genomic_DNA"/>
</dbReference>
<evidence type="ECO:0000256" key="1">
    <source>
        <dbReference type="SAM" id="MobiDB-lite"/>
    </source>
</evidence>
<gene>
    <name evidence="2" type="ORF">DEO72_LG2g4809</name>
</gene>
<proteinExistence type="predicted"/>
<evidence type="ECO:0000313" key="3">
    <source>
        <dbReference type="Proteomes" id="UP000501690"/>
    </source>
</evidence>
<feature type="compositionally biased region" description="Acidic residues" evidence="1">
    <location>
        <begin position="23"/>
        <end position="39"/>
    </location>
</feature>
<name>A0A4D6L7S5_VIGUN</name>
<organism evidence="2 3">
    <name type="scientific">Vigna unguiculata</name>
    <name type="common">Cowpea</name>
    <dbReference type="NCBI Taxonomy" id="3917"/>
    <lineage>
        <taxon>Eukaryota</taxon>
        <taxon>Viridiplantae</taxon>
        <taxon>Streptophyta</taxon>
        <taxon>Embryophyta</taxon>
        <taxon>Tracheophyta</taxon>
        <taxon>Spermatophyta</taxon>
        <taxon>Magnoliopsida</taxon>
        <taxon>eudicotyledons</taxon>
        <taxon>Gunneridae</taxon>
        <taxon>Pentapetalae</taxon>
        <taxon>rosids</taxon>
        <taxon>fabids</taxon>
        <taxon>Fabales</taxon>
        <taxon>Fabaceae</taxon>
        <taxon>Papilionoideae</taxon>
        <taxon>50 kb inversion clade</taxon>
        <taxon>NPAAA clade</taxon>
        <taxon>indigoferoid/millettioid clade</taxon>
        <taxon>Phaseoleae</taxon>
        <taxon>Vigna</taxon>
    </lineage>
</organism>
<accession>A0A4D6L7S5</accession>
<keyword evidence="3" id="KW-1185">Reference proteome</keyword>
<dbReference type="AlphaFoldDB" id="A0A4D6L7S5"/>
<dbReference type="Proteomes" id="UP000501690">
    <property type="component" value="Linkage Group LG2"/>
</dbReference>
<reference evidence="2 3" key="1">
    <citation type="submission" date="2019-04" db="EMBL/GenBank/DDBJ databases">
        <title>An improved genome assembly and genetic linkage map for asparagus bean, Vigna unguiculata ssp. sesquipedialis.</title>
        <authorList>
            <person name="Xia Q."/>
            <person name="Zhang R."/>
            <person name="Dong Y."/>
        </authorList>
    </citation>
    <scope>NUCLEOTIDE SEQUENCE [LARGE SCALE GENOMIC DNA]</scope>
    <source>
        <tissue evidence="2">Leaf</tissue>
    </source>
</reference>
<sequence length="55" mass="6232">MMWVVEIIIEVGKAELLNSRGSEEDDDDKKEYEEEEEEEGIGLGWIDFDQVLGGG</sequence>